<dbReference type="RefSeq" id="WP_127605776.1">
    <property type="nucleotide sequence ID" value="NZ_JARTHJ010000236.1"/>
</dbReference>
<evidence type="ECO:0000313" key="3">
    <source>
        <dbReference type="Proteomes" id="UP000450917"/>
    </source>
</evidence>
<accession>A0A7X2Z7A6</accession>
<evidence type="ECO:0000313" key="2">
    <source>
        <dbReference type="EMBL" id="MUG69658.1"/>
    </source>
</evidence>
<dbReference type="AlphaFoldDB" id="A0A7X2Z7A6"/>
<evidence type="ECO:0000259" key="1">
    <source>
        <dbReference type="SMART" id="SM00871"/>
    </source>
</evidence>
<feature type="domain" description="AraC effector-binding" evidence="1">
    <location>
        <begin position="1"/>
        <end position="156"/>
    </location>
</feature>
<keyword evidence="3" id="KW-1185">Reference proteome</keyword>
<dbReference type="Pfam" id="PF06445">
    <property type="entry name" value="GyrI-like"/>
    <property type="match status" value="1"/>
</dbReference>
<organism evidence="2 3">
    <name type="scientific">Paenibacillus validus</name>
    <dbReference type="NCBI Taxonomy" id="44253"/>
    <lineage>
        <taxon>Bacteria</taxon>
        <taxon>Bacillati</taxon>
        <taxon>Bacillota</taxon>
        <taxon>Bacilli</taxon>
        <taxon>Bacillales</taxon>
        <taxon>Paenibacillaceae</taxon>
        <taxon>Paenibacillus</taxon>
    </lineage>
</organism>
<dbReference type="InterPro" id="IPR010499">
    <property type="entry name" value="AraC_E-bd"/>
</dbReference>
<reference evidence="2 3" key="1">
    <citation type="submission" date="2019-11" db="EMBL/GenBank/DDBJ databases">
        <title>Draft genome sequences of five Paenibacillus species of dairy origin.</title>
        <authorList>
            <person name="Olajide A.M."/>
            <person name="Chen S."/>
            <person name="Lapointe G."/>
        </authorList>
    </citation>
    <scope>NUCLEOTIDE SEQUENCE [LARGE SCALE GENOMIC DNA]</scope>
    <source>
        <strain evidence="2 3">2CS3</strain>
    </source>
</reference>
<dbReference type="PANTHER" id="PTHR36444:SF3">
    <property type="entry name" value="TRANSCRIPTIONAL ACTIVATOR, PUTATIVE-RELATED"/>
    <property type="match status" value="1"/>
</dbReference>
<comment type="caution">
    <text evidence="2">The sequence shown here is derived from an EMBL/GenBank/DDBJ whole genome shotgun (WGS) entry which is preliminary data.</text>
</comment>
<dbReference type="Proteomes" id="UP000450917">
    <property type="component" value="Unassembled WGS sequence"/>
</dbReference>
<dbReference type="InterPro" id="IPR011256">
    <property type="entry name" value="Reg_factor_effector_dom_sf"/>
</dbReference>
<dbReference type="InterPro" id="IPR053182">
    <property type="entry name" value="YobU-like_regulator"/>
</dbReference>
<sequence length="159" mass="17297">MIPQIQSKPSLYVVGIKQTHRLTEGAPIPTIAEQWGVFASRRHEIEGHGPVTLGLSLCADPSRGTIDYVAGALVSRLPDAVPDGLETLELEPHTYAVFTHRGPVAGLAATYPAIYAWLGENGEYTRAAAPEFEWYDERYTGVDAEDSAFDIYVPVLNVG</sequence>
<dbReference type="SUPFAM" id="SSF55136">
    <property type="entry name" value="Probable bacterial effector-binding domain"/>
    <property type="match status" value="1"/>
</dbReference>
<dbReference type="PANTHER" id="PTHR36444">
    <property type="entry name" value="TRANSCRIPTIONAL REGULATOR PROTEIN YOBU-RELATED"/>
    <property type="match status" value="1"/>
</dbReference>
<protein>
    <submittedName>
        <fullName evidence="2">AraC family transcriptional regulator</fullName>
    </submittedName>
</protein>
<dbReference type="EMBL" id="WNZX01000002">
    <property type="protein sequence ID" value="MUG69658.1"/>
    <property type="molecule type" value="Genomic_DNA"/>
</dbReference>
<dbReference type="Gene3D" id="3.20.80.10">
    <property type="entry name" value="Regulatory factor, effector binding domain"/>
    <property type="match status" value="1"/>
</dbReference>
<dbReference type="InterPro" id="IPR029442">
    <property type="entry name" value="GyrI-like"/>
</dbReference>
<gene>
    <name evidence="2" type="ORF">GNP93_03090</name>
</gene>
<dbReference type="SMART" id="SM00871">
    <property type="entry name" value="AraC_E_bind"/>
    <property type="match status" value="1"/>
</dbReference>
<name>A0A7X2Z7A6_9BACL</name>
<proteinExistence type="predicted"/>